<evidence type="ECO:0000256" key="7">
    <source>
        <dbReference type="ARBA" id="ARBA00023136"/>
    </source>
</evidence>
<feature type="transmembrane region" description="Helical" evidence="8">
    <location>
        <begin position="6"/>
        <end position="27"/>
    </location>
</feature>
<evidence type="ECO:0000256" key="2">
    <source>
        <dbReference type="ARBA" id="ARBA00009142"/>
    </source>
</evidence>
<comment type="similarity">
    <text evidence="2 8">Belongs to the 4-toluene sulfonate uptake permease (TSUP) (TC 2.A.102) family.</text>
</comment>
<dbReference type="InterPro" id="IPR002781">
    <property type="entry name" value="TM_pro_TauE-like"/>
</dbReference>
<dbReference type="PANTHER" id="PTHR30269">
    <property type="entry name" value="TRANSMEMBRANE PROTEIN YFCA"/>
    <property type="match status" value="1"/>
</dbReference>
<dbReference type="Pfam" id="PF01925">
    <property type="entry name" value="TauE"/>
    <property type="match status" value="1"/>
</dbReference>
<reference evidence="9" key="1">
    <citation type="submission" date="2020-02" db="EMBL/GenBank/DDBJ databases">
        <authorList>
            <person name="Meier V. D."/>
        </authorList>
    </citation>
    <scope>NUCLEOTIDE SEQUENCE</scope>
    <source>
        <strain evidence="9">AVDCRST_MAG89</strain>
    </source>
</reference>
<evidence type="ECO:0000256" key="6">
    <source>
        <dbReference type="ARBA" id="ARBA00022989"/>
    </source>
</evidence>
<dbReference type="EMBL" id="CADCTV010001088">
    <property type="protein sequence ID" value="CAA9378368.1"/>
    <property type="molecule type" value="Genomic_DNA"/>
</dbReference>
<dbReference type="GO" id="GO:0005886">
    <property type="term" value="C:plasma membrane"/>
    <property type="evidence" value="ECO:0007669"/>
    <property type="project" value="UniProtKB-SubCell"/>
</dbReference>
<comment type="subcellular location">
    <subcellularLocation>
        <location evidence="1 8">Cell membrane</location>
        <topology evidence="1 8">Multi-pass membrane protein</topology>
    </subcellularLocation>
</comment>
<keyword evidence="4 8" id="KW-1003">Cell membrane</keyword>
<keyword evidence="7 8" id="KW-0472">Membrane</keyword>
<keyword evidence="3" id="KW-0813">Transport</keyword>
<evidence type="ECO:0000256" key="3">
    <source>
        <dbReference type="ARBA" id="ARBA00022448"/>
    </source>
</evidence>
<organism evidence="9">
    <name type="scientific">uncultured Gemmatimonadota bacterium</name>
    <dbReference type="NCBI Taxonomy" id="203437"/>
    <lineage>
        <taxon>Bacteria</taxon>
        <taxon>Pseudomonadati</taxon>
        <taxon>Gemmatimonadota</taxon>
        <taxon>environmental samples</taxon>
    </lineage>
</organism>
<evidence type="ECO:0000256" key="5">
    <source>
        <dbReference type="ARBA" id="ARBA00022692"/>
    </source>
</evidence>
<feature type="transmembrane region" description="Helical" evidence="8">
    <location>
        <begin position="105"/>
        <end position="124"/>
    </location>
</feature>
<feature type="transmembrane region" description="Helical" evidence="8">
    <location>
        <begin position="249"/>
        <end position="266"/>
    </location>
</feature>
<feature type="transmembrane region" description="Helical" evidence="8">
    <location>
        <begin position="196"/>
        <end position="214"/>
    </location>
</feature>
<gene>
    <name evidence="9" type="ORF">AVDCRST_MAG89-5185</name>
</gene>
<evidence type="ECO:0000313" key="9">
    <source>
        <dbReference type="EMBL" id="CAA9378368.1"/>
    </source>
</evidence>
<sequence length="269" mass="27770">MAYEPLSALALAAVFLASVLGGGINAIAGGGTLLTFPALVGLGIPALTANATSTVALWPGALSSMWGYRGELRGARAWVLRLALPSIAGGVLGAWLLLRTPPDRFALIVPFLVLGATLLFLGQAPLMRRLRRSGAAPPSAAAVPEGRDPEVAPWPFLAAQFAIGVYGGYFGAGVGILMLAGLGMMGFTNIHRMNGLKNWGAICMNVVAAAIFALSGIVDWPVALAMTAGGLLGGYAGSRMAQRVSQQRVRHAIVAIGLASFLFLLLRPL</sequence>
<name>A0A6J4N589_9BACT</name>
<evidence type="ECO:0000256" key="8">
    <source>
        <dbReference type="RuleBase" id="RU363041"/>
    </source>
</evidence>
<dbReference type="AlphaFoldDB" id="A0A6J4N589"/>
<dbReference type="PANTHER" id="PTHR30269:SF0">
    <property type="entry name" value="MEMBRANE TRANSPORTER PROTEIN YFCA-RELATED"/>
    <property type="match status" value="1"/>
</dbReference>
<protein>
    <recommendedName>
        <fullName evidence="8">Probable membrane transporter protein</fullName>
    </recommendedName>
</protein>
<proteinExistence type="inferred from homology"/>
<feature type="transmembrane region" description="Helical" evidence="8">
    <location>
        <begin position="157"/>
        <end position="184"/>
    </location>
</feature>
<dbReference type="InterPro" id="IPR052017">
    <property type="entry name" value="TSUP"/>
</dbReference>
<accession>A0A6J4N589</accession>
<keyword evidence="6 8" id="KW-1133">Transmembrane helix</keyword>
<keyword evidence="5 8" id="KW-0812">Transmembrane</keyword>
<feature type="transmembrane region" description="Helical" evidence="8">
    <location>
        <begin position="78"/>
        <end position="98"/>
    </location>
</feature>
<evidence type="ECO:0000256" key="4">
    <source>
        <dbReference type="ARBA" id="ARBA00022475"/>
    </source>
</evidence>
<feature type="transmembrane region" description="Helical" evidence="8">
    <location>
        <begin position="220"/>
        <end position="237"/>
    </location>
</feature>
<feature type="transmembrane region" description="Helical" evidence="8">
    <location>
        <begin position="34"/>
        <end position="58"/>
    </location>
</feature>
<evidence type="ECO:0000256" key="1">
    <source>
        <dbReference type="ARBA" id="ARBA00004651"/>
    </source>
</evidence>